<dbReference type="EMBL" id="CP021422">
    <property type="protein sequence ID" value="ASB42036.1"/>
    <property type="molecule type" value="Genomic_DNA"/>
</dbReference>
<reference evidence="3 5" key="3">
    <citation type="submission" date="2020-11" db="EMBL/GenBank/DDBJ databases">
        <title>Closed and high quality bacterial genomes of the OMM12 community.</title>
        <authorList>
            <person name="Marbouty M."/>
            <person name="Lamy-Besnier Q."/>
            <person name="Debarbieux L."/>
            <person name="Koszul R."/>
        </authorList>
    </citation>
    <scope>NUCLEOTIDE SEQUENCE [LARGE SCALE GENOMIC DNA]</scope>
    <source>
        <strain evidence="3 5">KB18</strain>
    </source>
</reference>
<dbReference type="AlphaFoldDB" id="A0A1Z2XUB1"/>
<dbReference type="Proteomes" id="UP000196710">
    <property type="component" value="Chromosome"/>
</dbReference>
<keyword evidence="4" id="KW-1185">Reference proteome</keyword>
<name>A0A1Z2XUB1_9FIRM</name>
<dbReference type="Pfam" id="PF00480">
    <property type="entry name" value="ROK"/>
    <property type="match status" value="2"/>
</dbReference>
<dbReference type="InterPro" id="IPR043129">
    <property type="entry name" value="ATPase_NBD"/>
</dbReference>
<dbReference type="EMBL" id="CP065321">
    <property type="protein sequence ID" value="QQR31304.1"/>
    <property type="molecule type" value="Genomic_DNA"/>
</dbReference>
<protein>
    <submittedName>
        <fullName evidence="3">ROK family protein</fullName>
    </submittedName>
</protein>
<dbReference type="InterPro" id="IPR000600">
    <property type="entry name" value="ROK"/>
</dbReference>
<dbReference type="SUPFAM" id="SSF53067">
    <property type="entry name" value="Actin-like ATPase domain"/>
    <property type="match status" value="1"/>
</dbReference>
<reference evidence="2" key="1">
    <citation type="journal article" date="2017" name="Genome Announc.">
        <title>High-Quality Whole-Genome Sequences of the Oligo-Mouse-Microbiota Bacterial Community.</title>
        <authorList>
            <person name="Garzetti D."/>
            <person name="Brugiroux S."/>
            <person name="Bunk B."/>
            <person name="Pukall R."/>
            <person name="McCoy K.D."/>
            <person name="Macpherson A.J."/>
            <person name="Stecher B."/>
        </authorList>
    </citation>
    <scope>NUCLEOTIDE SEQUENCE</scope>
    <source>
        <strain evidence="2">KB18</strain>
    </source>
</reference>
<evidence type="ECO:0000313" key="3">
    <source>
        <dbReference type="EMBL" id="QQR31304.1"/>
    </source>
</evidence>
<dbReference type="KEGG" id="amur:ADH66_16065"/>
<dbReference type="PANTHER" id="PTHR18964:SF169">
    <property type="entry name" value="N-ACETYLMANNOSAMINE KINASE"/>
    <property type="match status" value="1"/>
</dbReference>
<organism evidence="3 5">
    <name type="scientific">Acutalibacter muris</name>
    <dbReference type="NCBI Taxonomy" id="1796620"/>
    <lineage>
        <taxon>Bacteria</taxon>
        <taxon>Bacillati</taxon>
        <taxon>Bacillota</taxon>
        <taxon>Clostridia</taxon>
        <taxon>Eubacteriales</taxon>
        <taxon>Acutalibacteraceae</taxon>
        <taxon>Acutalibacter</taxon>
    </lineage>
</organism>
<dbReference type="Proteomes" id="UP000596035">
    <property type="component" value="Chromosome"/>
</dbReference>
<dbReference type="Gene3D" id="3.30.420.40">
    <property type="match status" value="2"/>
</dbReference>
<gene>
    <name evidence="2" type="ORF">ADH66_16065</name>
    <name evidence="3" type="ORF">I5Q82_06440</name>
</gene>
<sequence length="290" mass="30540">MSEPCVLAVDAGGTSLKAALVQPGGRIVPDSFLQVPVDSRGSAEEIAGAYSALARDAGKLAGKLGLEIVRASVCIPGPFDYAGGVSLMKHKYQSVFGVPLRPWFIKTLGNIPVTFLHDSTAFLLGAVKAEELARHRRICGVIIGTGLGFASMYDGQMNLNPQGGPGISIFARPFGAGTAEDYVSRRAIERAYSKKHPQRTVPSVKDIAGLAMAGDPVAADCFKDMGRCLGQVLRDIIEKEQFTLVLLGGAISKSLELFIPQLRDALPGLNAEIRPAGDIDLAPLLGAAKS</sequence>
<reference evidence="4" key="2">
    <citation type="submission" date="2017-05" db="EMBL/GenBank/DDBJ databases">
        <title>Improved OligoMM genomes.</title>
        <authorList>
            <person name="Garzetti D."/>
        </authorList>
    </citation>
    <scope>NUCLEOTIDE SEQUENCE [LARGE SCALE GENOMIC DNA]</scope>
    <source>
        <strain evidence="4">KB18</strain>
    </source>
</reference>
<accession>A0A1Z2XUB1</accession>
<evidence type="ECO:0000256" key="1">
    <source>
        <dbReference type="ARBA" id="ARBA00006479"/>
    </source>
</evidence>
<evidence type="ECO:0000313" key="4">
    <source>
        <dbReference type="Proteomes" id="UP000196710"/>
    </source>
</evidence>
<evidence type="ECO:0000313" key="5">
    <source>
        <dbReference type="Proteomes" id="UP000596035"/>
    </source>
</evidence>
<comment type="similarity">
    <text evidence="1">Belongs to the ROK (NagC/XylR) family.</text>
</comment>
<proteinExistence type="inferred from homology"/>
<evidence type="ECO:0000313" key="2">
    <source>
        <dbReference type="EMBL" id="ASB42036.1"/>
    </source>
</evidence>
<dbReference type="RefSeq" id="WP_066538749.1">
    <property type="nucleotide sequence ID" value="NZ_CP021422.1"/>
</dbReference>
<dbReference type="PANTHER" id="PTHR18964">
    <property type="entry name" value="ROK (REPRESSOR, ORF, KINASE) FAMILY"/>
    <property type="match status" value="1"/>
</dbReference>